<reference evidence="8" key="1">
    <citation type="journal article" date="2022" name="bioRxiv">
        <title>Genomics of Preaxostyla Flagellates Illuminates Evolutionary Transitions and the Path Towards Mitochondrial Loss.</title>
        <authorList>
            <person name="Novak L.V.F."/>
            <person name="Treitli S.C."/>
            <person name="Pyrih J."/>
            <person name="Halakuc P."/>
            <person name="Pipaliya S.V."/>
            <person name="Vacek V."/>
            <person name="Brzon O."/>
            <person name="Soukal P."/>
            <person name="Eme L."/>
            <person name="Dacks J.B."/>
            <person name="Karnkowska A."/>
            <person name="Elias M."/>
            <person name="Hampl V."/>
        </authorList>
    </citation>
    <scope>NUCLEOTIDE SEQUENCE</scope>
    <source>
        <strain evidence="8">RCP-MX</strain>
    </source>
</reference>
<evidence type="ECO:0000256" key="2">
    <source>
        <dbReference type="ARBA" id="ARBA00022448"/>
    </source>
</evidence>
<evidence type="ECO:0000256" key="3">
    <source>
        <dbReference type="ARBA" id="ARBA00022692"/>
    </source>
</evidence>
<keyword evidence="3 6" id="KW-0812">Transmembrane</keyword>
<dbReference type="SUPFAM" id="SSF58038">
    <property type="entry name" value="SNARE fusion complex"/>
    <property type="match status" value="1"/>
</dbReference>
<sequence>MRKLSADDYLRQNEEGVDQLTSKISRLKSDVQAIGTELDTHLSILDRTNANARSAQGGLGESGSALDRLVHMEKNKKIFWFIICLVLLVLFAVYLRLRSGSPKQA</sequence>
<evidence type="ECO:0000256" key="5">
    <source>
        <dbReference type="ARBA" id="ARBA00023136"/>
    </source>
</evidence>
<dbReference type="EMBL" id="JAPMOS010000005">
    <property type="protein sequence ID" value="KAJ4461800.1"/>
    <property type="molecule type" value="Genomic_DNA"/>
</dbReference>
<comment type="caution">
    <text evidence="8">The sequence shown here is derived from an EMBL/GenBank/DDBJ whole genome shotgun (WGS) entry which is preliminary data.</text>
</comment>
<protein>
    <recommendedName>
        <fullName evidence="7">t-SNARE coiled-coil homology domain-containing protein</fullName>
    </recommendedName>
</protein>
<keyword evidence="4 6" id="KW-1133">Transmembrane helix</keyword>
<proteinExistence type="predicted"/>
<keyword evidence="2" id="KW-0813">Transport</keyword>
<accession>A0ABQ8URN9</accession>
<keyword evidence="5 6" id="KW-0472">Membrane</keyword>
<evidence type="ECO:0000313" key="9">
    <source>
        <dbReference type="Proteomes" id="UP001141327"/>
    </source>
</evidence>
<dbReference type="PANTHER" id="PTHR12791">
    <property type="entry name" value="GOLGI SNARE BET1-RELATED"/>
    <property type="match status" value="1"/>
</dbReference>
<feature type="domain" description="T-SNARE coiled-coil homology" evidence="7">
    <location>
        <begin position="7"/>
        <end position="69"/>
    </location>
</feature>
<gene>
    <name evidence="8" type="ORF">PAPYR_1456</name>
</gene>
<dbReference type="InterPro" id="IPR000727">
    <property type="entry name" value="T_SNARE_dom"/>
</dbReference>
<feature type="transmembrane region" description="Helical" evidence="6">
    <location>
        <begin position="78"/>
        <end position="97"/>
    </location>
</feature>
<organism evidence="8 9">
    <name type="scientific">Paratrimastix pyriformis</name>
    <dbReference type="NCBI Taxonomy" id="342808"/>
    <lineage>
        <taxon>Eukaryota</taxon>
        <taxon>Metamonada</taxon>
        <taxon>Preaxostyla</taxon>
        <taxon>Paratrimastigidae</taxon>
        <taxon>Paratrimastix</taxon>
    </lineage>
</organism>
<evidence type="ECO:0000259" key="7">
    <source>
        <dbReference type="PROSITE" id="PS50192"/>
    </source>
</evidence>
<dbReference type="PROSITE" id="PS50192">
    <property type="entry name" value="T_SNARE"/>
    <property type="match status" value="1"/>
</dbReference>
<evidence type="ECO:0000256" key="4">
    <source>
        <dbReference type="ARBA" id="ARBA00022989"/>
    </source>
</evidence>
<dbReference type="Proteomes" id="UP001141327">
    <property type="component" value="Unassembled WGS sequence"/>
</dbReference>
<evidence type="ECO:0000256" key="6">
    <source>
        <dbReference type="SAM" id="Phobius"/>
    </source>
</evidence>
<evidence type="ECO:0000256" key="1">
    <source>
        <dbReference type="ARBA" id="ARBA00004167"/>
    </source>
</evidence>
<evidence type="ECO:0000313" key="8">
    <source>
        <dbReference type="EMBL" id="KAJ4461800.1"/>
    </source>
</evidence>
<comment type="subcellular location">
    <subcellularLocation>
        <location evidence="1">Membrane</location>
        <topology evidence="1">Single-pass membrane protein</topology>
    </subcellularLocation>
</comment>
<keyword evidence="9" id="KW-1185">Reference proteome</keyword>
<dbReference type="Gene3D" id="1.20.5.110">
    <property type="match status" value="1"/>
</dbReference>
<name>A0ABQ8URN9_9EUKA</name>